<feature type="region of interest" description="Disordered" evidence="1">
    <location>
        <begin position="1"/>
        <end position="33"/>
    </location>
</feature>
<dbReference type="OrthoDB" id="2943660at2759"/>
<dbReference type="AlphaFoldDB" id="A0A1Y2DVQ8"/>
<proteinExistence type="predicted"/>
<dbReference type="EMBL" id="MCFJ01000008">
    <property type="protein sequence ID" value="ORY63347.1"/>
    <property type="molecule type" value="Genomic_DNA"/>
</dbReference>
<evidence type="ECO:0000256" key="1">
    <source>
        <dbReference type="SAM" id="MobiDB-lite"/>
    </source>
</evidence>
<protein>
    <submittedName>
        <fullName evidence="2">Uncharacterized protein</fullName>
    </submittedName>
</protein>
<dbReference type="InParanoid" id="A0A1Y2DVQ8"/>
<dbReference type="Proteomes" id="UP000193689">
    <property type="component" value="Unassembled WGS sequence"/>
</dbReference>
<gene>
    <name evidence="2" type="ORF">BCR38DRAFT_486091</name>
</gene>
<accession>A0A1Y2DVQ8</accession>
<dbReference type="RefSeq" id="XP_040715004.1">
    <property type="nucleotide sequence ID" value="XM_040863988.1"/>
</dbReference>
<evidence type="ECO:0000313" key="3">
    <source>
        <dbReference type="Proteomes" id="UP000193689"/>
    </source>
</evidence>
<evidence type="ECO:0000313" key="2">
    <source>
        <dbReference type="EMBL" id="ORY63347.1"/>
    </source>
</evidence>
<comment type="caution">
    <text evidence="2">The sequence shown here is derived from an EMBL/GenBank/DDBJ whole genome shotgun (WGS) entry which is preliminary data.</text>
</comment>
<organism evidence="2 3">
    <name type="scientific">Pseudomassariella vexata</name>
    <dbReference type="NCBI Taxonomy" id="1141098"/>
    <lineage>
        <taxon>Eukaryota</taxon>
        <taxon>Fungi</taxon>
        <taxon>Dikarya</taxon>
        <taxon>Ascomycota</taxon>
        <taxon>Pezizomycotina</taxon>
        <taxon>Sordariomycetes</taxon>
        <taxon>Xylariomycetidae</taxon>
        <taxon>Amphisphaeriales</taxon>
        <taxon>Pseudomassariaceae</taxon>
        <taxon>Pseudomassariella</taxon>
    </lineage>
</organism>
<sequence length="117" mass="13025">MRLRRLLQQKLSKPHSAAEESSPTEEINGRVQDRSTTLFEVPMSIGGYILDGGVRTEAIMQVLRSEIEGMGGCIDTLVSRYANQEPIEGSRKVLINALQAFHKKALLALDIDSKWLT</sequence>
<reference evidence="2 3" key="1">
    <citation type="submission" date="2016-07" db="EMBL/GenBank/DDBJ databases">
        <title>Pervasive Adenine N6-methylation of Active Genes in Fungi.</title>
        <authorList>
            <consortium name="DOE Joint Genome Institute"/>
            <person name="Mondo S.J."/>
            <person name="Dannebaum R.O."/>
            <person name="Kuo R.C."/>
            <person name="Labutti K."/>
            <person name="Haridas S."/>
            <person name="Kuo A."/>
            <person name="Salamov A."/>
            <person name="Ahrendt S.R."/>
            <person name="Lipzen A."/>
            <person name="Sullivan W."/>
            <person name="Andreopoulos W.B."/>
            <person name="Clum A."/>
            <person name="Lindquist E."/>
            <person name="Daum C."/>
            <person name="Ramamoorthy G.K."/>
            <person name="Gryganskyi A."/>
            <person name="Culley D."/>
            <person name="Magnuson J.K."/>
            <person name="James T.Y."/>
            <person name="O'Malley M.A."/>
            <person name="Stajich J.E."/>
            <person name="Spatafora J.W."/>
            <person name="Visel A."/>
            <person name="Grigoriev I.V."/>
        </authorList>
    </citation>
    <scope>NUCLEOTIDE SEQUENCE [LARGE SCALE GENOMIC DNA]</scope>
    <source>
        <strain evidence="2 3">CBS 129021</strain>
    </source>
</reference>
<dbReference type="GeneID" id="63780200"/>
<name>A0A1Y2DVQ8_9PEZI</name>
<keyword evidence="3" id="KW-1185">Reference proteome</keyword>